<gene>
    <name evidence="6" type="ORF">IPV69_19065</name>
</gene>
<accession>A0A7M2WT28</accession>
<feature type="signal peptide" evidence="1">
    <location>
        <begin position="1"/>
        <end position="39"/>
    </location>
</feature>
<proteinExistence type="predicted"/>
<dbReference type="RefSeq" id="WP_206291311.1">
    <property type="nucleotide sequence ID" value="NZ_CP063458.1"/>
</dbReference>
<dbReference type="Proteomes" id="UP000593765">
    <property type="component" value="Chromosome"/>
</dbReference>
<dbReference type="Pfam" id="PF07635">
    <property type="entry name" value="PSCyt1"/>
    <property type="match status" value="1"/>
</dbReference>
<dbReference type="Pfam" id="PF07587">
    <property type="entry name" value="PSD1"/>
    <property type="match status" value="1"/>
</dbReference>
<organism evidence="6 7">
    <name type="scientific">Humisphaera borealis</name>
    <dbReference type="NCBI Taxonomy" id="2807512"/>
    <lineage>
        <taxon>Bacteria</taxon>
        <taxon>Pseudomonadati</taxon>
        <taxon>Planctomycetota</taxon>
        <taxon>Phycisphaerae</taxon>
        <taxon>Tepidisphaerales</taxon>
        <taxon>Tepidisphaeraceae</taxon>
        <taxon>Humisphaera</taxon>
    </lineage>
</organism>
<dbReference type="InterPro" id="IPR011444">
    <property type="entry name" value="DUF1549"/>
</dbReference>
<reference evidence="6 7" key="1">
    <citation type="submission" date="2020-10" db="EMBL/GenBank/DDBJ databases">
        <title>Wide distribution of Phycisphaera-like planctomycetes from WD2101 soil group in peatlands and genome analysis of the first cultivated representative.</title>
        <authorList>
            <person name="Dedysh S.N."/>
            <person name="Beletsky A.V."/>
            <person name="Ivanova A."/>
            <person name="Kulichevskaya I.S."/>
            <person name="Suzina N.E."/>
            <person name="Philippov D.A."/>
            <person name="Rakitin A.L."/>
            <person name="Mardanov A.V."/>
            <person name="Ravin N.V."/>
        </authorList>
    </citation>
    <scope>NUCLEOTIDE SEQUENCE [LARGE SCALE GENOMIC DNA]</scope>
    <source>
        <strain evidence="6 7">M1803</strain>
    </source>
</reference>
<evidence type="ECO:0000259" key="2">
    <source>
        <dbReference type="Pfam" id="PF07583"/>
    </source>
</evidence>
<evidence type="ECO:0000259" key="5">
    <source>
        <dbReference type="Pfam" id="PF25275"/>
    </source>
</evidence>
<keyword evidence="7" id="KW-1185">Reference proteome</keyword>
<name>A0A7M2WT28_9BACT</name>
<dbReference type="PANTHER" id="PTHR35889">
    <property type="entry name" value="CYCLOINULO-OLIGOSACCHARIDE FRUCTANOTRANSFERASE-RELATED"/>
    <property type="match status" value="1"/>
</dbReference>
<dbReference type="PANTHER" id="PTHR35889:SF3">
    <property type="entry name" value="F-BOX DOMAIN-CONTAINING PROTEIN"/>
    <property type="match status" value="1"/>
</dbReference>
<feature type="domain" description="DUF1553" evidence="3">
    <location>
        <begin position="716"/>
        <end position="960"/>
    </location>
</feature>
<sequence length="993" mass="109239">MTFCRTILGCLPPRFLAGDRSVWAFVVAAAAMTASAAPAATPANTPPAASESTAAQIEFFEAKVRPVLVEHCYQCHSVKSQKLKGSLYVDGRDGLLHGGDSGPAIVPGDADKSVLIEAIRYKNEDTAMPPKQKLPAPVIADLEAWVKMGAPWPNEAKLSVAKAGPDYAKLKAEHWAYQPIRKPAVPAVKDAAWTRGDLDRFTLSSMEAKGIRPVADADRLTLVRRVYFDLLGLPPTPEQIDRFLSDQSPNAFEKLVDELLASPHFGERWGRNWLDVARFAESLTLRGFVLKDAWKYRDYVIEQFNSDRPFDQFMQEQIAGDLIANDPKSTADLATRRRQMNGTTFLALGNNNLEEQDKAGLRMDVVDEQLDTFGKAFLGQTIGCARCHDHKFDPVPTKDYYALAGIFRNAKTLEHSNVSKWLEVPLPGDEAAAKLVKEHEAAVAALQDRIKITKSAVAKAARGIDPDKLPAGGKAKVIAVADLPGLVIDDEQARKVGEWKVTTHTGSYIGEGYRQDLNGDKGQKTLTFQPEALNAGKYEVRLAYTPGPNRATNVPVTIFSADGDKTIHINQQEVPPIDGRFISLGQYNFEKNGAGFVLVSNEGTRGFVIADAAQFIPVAELAAIESAVKPASPHADPSAEDGPAVELKKLEAELKALQAKAPKSETIVSIVEESKIEDTRVHVRGNVHNLGAEVPRGYLSAVEVKGVPTPPADQSGRRELALWLAARDNPLPARVTANRIWHWLMGQGIVRTVDNFGTTGEMPSDLRLLDYLSTQFVEQGWSVKKLVRQIVLSRTYQLDFRHDANAAAVDPENRLNWRSNRQRLDGESLRDAMLTVSGQLDKTMGGPTYKAGTNADYNYKYTDARRSIYIPQFRNSMPEMIEAFDAADPSMVSGRRNISTVAPQALFMLNHPFVLSQSEAAADRLLKEGPTDAAARADLAYRWVLGRLPTDKERAVVLQYVQGFHGAAKTAERDSWTPIFHGLFASLDFRYVN</sequence>
<evidence type="ECO:0000259" key="4">
    <source>
        <dbReference type="Pfam" id="PF07635"/>
    </source>
</evidence>
<dbReference type="EMBL" id="CP063458">
    <property type="protein sequence ID" value="QOV88332.1"/>
    <property type="molecule type" value="Genomic_DNA"/>
</dbReference>
<evidence type="ECO:0000259" key="3">
    <source>
        <dbReference type="Pfam" id="PF07587"/>
    </source>
</evidence>
<dbReference type="KEGG" id="hbs:IPV69_19065"/>
<dbReference type="InterPro" id="IPR022655">
    <property type="entry name" value="DUF1553"/>
</dbReference>
<evidence type="ECO:0000313" key="7">
    <source>
        <dbReference type="Proteomes" id="UP000593765"/>
    </source>
</evidence>
<dbReference type="Pfam" id="PF25275">
    <property type="entry name" value="Golvesin_C"/>
    <property type="match status" value="1"/>
</dbReference>
<feature type="domain" description="Cytochrome C Planctomycete-type" evidence="4">
    <location>
        <begin position="72"/>
        <end position="131"/>
    </location>
</feature>
<dbReference type="InterPro" id="IPR033803">
    <property type="entry name" value="CBD-like_Golvesin-Xly"/>
</dbReference>
<evidence type="ECO:0000313" key="6">
    <source>
        <dbReference type="EMBL" id="QOV88332.1"/>
    </source>
</evidence>
<feature type="domain" description="Golvesin/Xly CBD-like" evidence="5">
    <location>
        <begin position="490"/>
        <end position="615"/>
    </location>
</feature>
<keyword evidence="1" id="KW-0732">Signal</keyword>
<protein>
    <submittedName>
        <fullName evidence="6">DUF1553 domain-containing protein</fullName>
    </submittedName>
</protein>
<dbReference type="InterPro" id="IPR011429">
    <property type="entry name" value="Cyt_c_Planctomycete-type"/>
</dbReference>
<evidence type="ECO:0000256" key="1">
    <source>
        <dbReference type="SAM" id="SignalP"/>
    </source>
</evidence>
<feature type="chain" id="PRO_5033982449" evidence="1">
    <location>
        <begin position="40"/>
        <end position="993"/>
    </location>
</feature>
<feature type="domain" description="DUF1549" evidence="2">
    <location>
        <begin position="198"/>
        <end position="411"/>
    </location>
</feature>
<dbReference type="AlphaFoldDB" id="A0A7M2WT28"/>
<dbReference type="Pfam" id="PF07583">
    <property type="entry name" value="PSCyt2"/>
    <property type="match status" value="1"/>
</dbReference>